<dbReference type="AlphaFoldDB" id="A0AAV7U332"/>
<comment type="caution">
    <text evidence="2">The sequence shown here is derived from an EMBL/GenBank/DDBJ whole genome shotgun (WGS) entry which is preliminary data.</text>
</comment>
<name>A0AAV7U332_PLEWA</name>
<feature type="compositionally biased region" description="Acidic residues" evidence="1">
    <location>
        <begin position="82"/>
        <end position="97"/>
    </location>
</feature>
<dbReference type="EMBL" id="JANPWB010000006">
    <property type="protein sequence ID" value="KAJ1182514.1"/>
    <property type="molecule type" value="Genomic_DNA"/>
</dbReference>
<organism evidence="2 3">
    <name type="scientific">Pleurodeles waltl</name>
    <name type="common">Iberian ribbed newt</name>
    <dbReference type="NCBI Taxonomy" id="8319"/>
    <lineage>
        <taxon>Eukaryota</taxon>
        <taxon>Metazoa</taxon>
        <taxon>Chordata</taxon>
        <taxon>Craniata</taxon>
        <taxon>Vertebrata</taxon>
        <taxon>Euteleostomi</taxon>
        <taxon>Amphibia</taxon>
        <taxon>Batrachia</taxon>
        <taxon>Caudata</taxon>
        <taxon>Salamandroidea</taxon>
        <taxon>Salamandridae</taxon>
        <taxon>Pleurodelinae</taxon>
        <taxon>Pleurodeles</taxon>
    </lineage>
</organism>
<dbReference type="Proteomes" id="UP001066276">
    <property type="component" value="Chromosome 3_2"/>
</dbReference>
<feature type="region of interest" description="Disordered" evidence="1">
    <location>
        <begin position="1"/>
        <end position="97"/>
    </location>
</feature>
<gene>
    <name evidence="2" type="ORF">NDU88_007702</name>
</gene>
<evidence type="ECO:0000256" key="1">
    <source>
        <dbReference type="SAM" id="MobiDB-lite"/>
    </source>
</evidence>
<evidence type="ECO:0000313" key="2">
    <source>
        <dbReference type="EMBL" id="KAJ1182514.1"/>
    </source>
</evidence>
<sequence>MKKSTSTWKVTEPKQQLKEPYGSKPKDAAGGKPSESASAPKANQDYRREKPTPIKKSLKDALLNIKAESKEPELQSPATPEPAEEEDCFFDEPDDGQYQEGVFKVVPSDD</sequence>
<reference evidence="2" key="1">
    <citation type="journal article" date="2022" name="bioRxiv">
        <title>Sequencing and chromosome-scale assembly of the giantPleurodeles waltlgenome.</title>
        <authorList>
            <person name="Brown T."/>
            <person name="Elewa A."/>
            <person name="Iarovenko S."/>
            <person name="Subramanian E."/>
            <person name="Araus A.J."/>
            <person name="Petzold A."/>
            <person name="Susuki M."/>
            <person name="Suzuki K.-i.T."/>
            <person name="Hayashi T."/>
            <person name="Toyoda A."/>
            <person name="Oliveira C."/>
            <person name="Osipova E."/>
            <person name="Leigh N.D."/>
            <person name="Simon A."/>
            <person name="Yun M.H."/>
        </authorList>
    </citation>
    <scope>NUCLEOTIDE SEQUENCE</scope>
    <source>
        <strain evidence="2">20211129_DDA</strain>
        <tissue evidence="2">Liver</tissue>
    </source>
</reference>
<keyword evidence="3" id="KW-1185">Reference proteome</keyword>
<protein>
    <submittedName>
        <fullName evidence="2">Uncharacterized protein</fullName>
    </submittedName>
</protein>
<accession>A0AAV7U332</accession>
<evidence type="ECO:0000313" key="3">
    <source>
        <dbReference type="Proteomes" id="UP001066276"/>
    </source>
</evidence>
<proteinExistence type="predicted"/>